<protein>
    <submittedName>
        <fullName evidence="1">Uncharacterized protein</fullName>
    </submittedName>
</protein>
<dbReference type="Proteomes" id="UP001500889">
    <property type="component" value="Chromosome E"/>
</dbReference>
<proteinExistence type="predicted"/>
<dbReference type="EMBL" id="AP029267">
    <property type="protein sequence ID" value="BFG04468.1"/>
    <property type="molecule type" value="Genomic_DNA"/>
</dbReference>
<evidence type="ECO:0000313" key="1">
    <source>
        <dbReference type="EMBL" id="BFG04468.1"/>
    </source>
</evidence>
<sequence>MPSDVVTAERCQRSITAHMSAIDAQWKERMSWYPQMQAKLYARLPQIYLESRQMYGDEHFLRYARRHRLFQKHMVTRQDAERILAERQEKLDTDAMNCKVPPTE</sequence>
<accession>A0AAU9G956</accession>
<gene>
    <name evidence="1" type="ORF">DMAD_03435</name>
</gene>
<organism evidence="1 2">
    <name type="scientific">Drosophila madeirensis</name>
    <name type="common">Fruit fly</name>
    <dbReference type="NCBI Taxonomy" id="30013"/>
    <lineage>
        <taxon>Eukaryota</taxon>
        <taxon>Metazoa</taxon>
        <taxon>Ecdysozoa</taxon>
        <taxon>Arthropoda</taxon>
        <taxon>Hexapoda</taxon>
        <taxon>Insecta</taxon>
        <taxon>Pterygota</taxon>
        <taxon>Neoptera</taxon>
        <taxon>Endopterygota</taxon>
        <taxon>Diptera</taxon>
        <taxon>Brachycera</taxon>
        <taxon>Muscomorpha</taxon>
        <taxon>Ephydroidea</taxon>
        <taxon>Drosophilidae</taxon>
        <taxon>Drosophila</taxon>
        <taxon>Sophophora</taxon>
    </lineage>
</organism>
<evidence type="ECO:0000313" key="2">
    <source>
        <dbReference type="Proteomes" id="UP001500889"/>
    </source>
</evidence>
<keyword evidence="2" id="KW-1185">Reference proteome</keyword>
<reference evidence="1 2" key="1">
    <citation type="submission" date="2024-02" db="EMBL/GenBank/DDBJ databases">
        <title>A chromosome-level genome assembly of Drosophila madeirensis, a fruit fly species endemic to Madeira island.</title>
        <authorList>
            <person name="Tomihara K."/>
            <person name="Llopart A."/>
            <person name="Yamamoto D."/>
        </authorList>
    </citation>
    <scope>NUCLEOTIDE SEQUENCE [LARGE SCALE GENOMIC DNA]</scope>
    <source>
        <strain evidence="1 2">RF1</strain>
    </source>
</reference>
<name>A0AAU9G956_DROMD</name>
<dbReference type="AlphaFoldDB" id="A0AAU9G956"/>